<keyword evidence="1" id="KW-0812">Transmembrane</keyword>
<keyword evidence="1" id="KW-0472">Membrane</keyword>
<accession>A0A5N6TE55</accession>
<evidence type="ECO:0000256" key="1">
    <source>
        <dbReference type="SAM" id="Phobius"/>
    </source>
</evidence>
<protein>
    <submittedName>
        <fullName evidence="2">Uncharacterized protein</fullName>
    </submittedName>
</protein>
<feature type="non-terminal residue" evidence="2">
    <location>
        <position position="89"/>
    </location>
</feature>
<feature type="transmembrane region" description="Helical" evidence="1">
    <location>
        <begin position="14"/>
        <end position="30"/>
    </location>
</feature>
<proteinExistence type="predicted"/>
<evidence type="ECO:0000313" key="3">
    <source>
        <dbReference type="Proteomes" id="UP000325780"/>
    </source>
</evidence>
<sequence length="89" mass="10426">MGLAICRVSQKKRSVWGVSLCLALLEIFLWRKDGRHCLFPSWPSSEPSRSHIIRQRTHRLSDIKFPYPHWLRSTPGCALNREAGIHRYN</sequence>
<gene>
    <name evidence="2" type="ORF">BDV25DRAFT_166524</name>
</gene>
<dbReference type="Proteomes" id="UP000325780">
    <property type="component" value="Unassembled WGS sequence"/>
</dbReference>
<evidence type="ECO:0000313" key="2">
    <source>
        <dbReference type="EMBL" id="KAE8144577.1"/>
    </source>
</evidence>
<dbReference type="EMBL" id="ML742483">
    <property type="protein sequence ID" value="KAE8144577.1"/>
    <property type="molecule type" value="Genomic_DNA"/>
</dbReference>
<keyword evidence="3" id="KW-1185">Reference proteome</keyword>
<keyword evidence="1" id="KW-1133">Transmembrane helix</keyword>
<organism evidence="2 3">
    <name type="scientific">Aspergillus avenaceus</name>
    <dbReference type="NCBI Taxonomy" id="36643"/>
    <lineage>
        <taxon>Eukaryota</taxon>
        <taxon>Fungi</taxon>
        <taxon>Dikarya</taxon>
        <taxon>Ascomycota</taxon>
        <taxon>Pezizomycotina</taxon>
        <taxon>Eurotiomycetes</taxon>
        <taxon>Eurotiomycetidae</taxon>
        <taxon>Eurotiales</taxon>
        <taxon>Aspergillaceae</taxon>
        <taxon>Aspergillus</taxon>
        <taxon>Aspergillus subgen. Circumdati</taxon>
    </lineage>
</organism>
<reference evidence="2 3" key="1">
    <citation type="submission" date="2019-04" db="EMBL/GenBank/DDBJ databases">
        <title>Friends and foes A comparative genomics study of 23 Aspergillus species from section Flavi.</title>
        <authorList>
            <consortium name="DOE Joint Genome Institute"/>
            <person name="Kjaerbolling I."/>
            <person name="Vesth T."/>
            <person name="Frisvad J.C."/>
            <person name="Nybo J.L."/>
            <person name="Theobald S."/>
            <person name="Kildgaard S."/>
            <person name="Isbrandt T."/>
            <person name="Kuo A."/>
            <person name="Sato A."/>
            <person name="Lyhne E.K."/>
            <person name="Kogle M.E."/>
            <person name="Wiebenga A."/>
            <person name="Kun R.S."/>
            <person name="Lubbers R.J."/>
            <person name="Makela M.R."/>
            <person name="Barry K."/>
            <person name="Chovatia M."/>
            <person name="Clum A."/>
            <person name="Daum C."/>
            <person name="Haridas S."/>
            <person name="He G."/>
            <person name="LaButti K."/>
            <person name="Lipzen A."/>
            <person name="Mondo S."/>
            <person name="Riley R."/>
            <person name="Salamov A."/>
            <person name="Simmons B.A."/>
            <person name="Magnuson J.K."/>
            <person name="Henrissat B."/>
            <person name="Mortensen U.H."/>
            <person name="Larsen T.O."/>
            <person name="Devries R.P."/>
            <person name="Grigoriev I.V."/>
            <person name="Machida M."/>
            <person name="Baker S.E."/>
            <person name="Andersen M.R."/>
        </authorList>
    </citation>
    <scope>NUCLEOTIDE SEQUENCE [LARGE SCALE GENOMIC DNA]</scope>
    <source>
        <strain evidence="2 3">IBT 18842</strain>
    </source>
</reference>
<dbReference type="AlphaFoldDB" id="A0A5N6TE55"/>
<name>A0A5N6TE55_ASPAV</name>